<feature type="domain" description="MRB1590-like C-terminal" evidence="3">
    <location>
        <begin position="463"/>
        <end position="560"/>
    </location>
</feature>
<dbReference type="EMBL" id="MPRL01000088">
    <property type="protein sequence ID" value="OOZ38486.1"/>
    <property type="molecule type" value="Genomic_DNA"/>
</dbReference>
<dbReference type="RefSeq" id="WP_078484978.1">
    <property type="nucleotide sequence ID" value="NZ_MPRL01000088.1"/>
</dbReference>
<dbReference type="Gene3D" id="3.40.50.300">
    <property type="entry name" value="P-loop containing nucleotide triphosphate hydrolases"/>
    <property type="match status" value="1"/>
</dbReference>
<feature type="domain" description="ATPase of the ABC class C-terminal" evidence="1">
    <location>
        <begin position="170"/>
        <end position="434"/>
    </location>
</feature>
<dbReference type="InterPro" id="IPR049069">
    <property type="entry name" value="MRB1590-like_C"/>
</dbReference>
<dbReference type="PANTHER" id="PTHR38149">
    <property type="entry name" value="ATPASE"/>
    <property type="match status" value="1"/>
</dbReference>
<dbReference type="Pfam" id="PF21117">
    <property type="entry name" value="MRB1590_C"/>
    <property type="match status" value="1"/>
</dbReference>
<gene>
    <name evidence="4" type="ORF">BOW53_15415</name>
</gene>
<dbReference type="InterPro" id="IPR019195">
    <property type="entry name" value="ABC_ATPase_put"/>
</dbReference>
<evidence type="ECO:0000259" key="1">
    <source>
        <dbReference type="Pfam" id="PF09818"/>
    </source>
</evidence>
<dbReference type="InterPro" id="IPR046834">
    <property type="entry name" value="ABC_ATPase_C"/>
</dbReference>
<reference evidence="4 5" key="1">
    <citation type="submission" date="2016-11" db="EMBL/GenBank/DDBJ databases">
        <title>Mixed transmission modes and dynamic genome evolution in an obligate animal-bacterial symbiosis.</title>
        <authorList>
            <person name="Russell S.L."/>
            <person name="Corbett-Detig R.B."/>
            <person name="Cavanaugh C.M."/>
        </authorList>
    </citation>
    <scope>NUCLEOTIDE SEQUENCE [LARGE SCALE GENOMIC DNA]</scope>
    <source>
        <strain evidence="4">Sveles-Q1</strain>
    </source>
</reference>
<dbReference type="OrthoDB" id="9809999at2"/>
<accession>A0A1T2L0K4</accession>
<keyword evidence="5" id="KW-1185">Reference proteome</keyword>
<evidence type="ECO:0000313" key="5">
    <source>
        <dbReference type="Proteomes" id="UP000191110"/>
    </source>
</evidence>
<evidence type="ECO:0000313" key="4">
    <source>
        <dbReference type="EMBL" id="OOZ38486.1"/>
    </source>
</evidence>
<dbReference type="Pfam" id="PF09818">
    <property type="entry name" value="ABC_ATPase"/>
    <property type="match status" value="1"/>
</dbReference>
<dbReference type="Pfam" id="PF20446">
    <property type="entry name" value="ABC_N"/>
    <property type="match status" value="1"/>
</dbReference>
<dbReference type="PANTHER" id="PTHR38149:SF1">
    <property type="entry name" value="ATPASE"/>
    <property type="match status" value="1"/>
</dbReference>
<proteinExistence type="predicted"/>
<name>A0A1T2L0K4_9GAMM</name>
<dbReference type="Proteomes" id="UP000191110">
    <property type="component" value="Unassembled WGS sequence"/>
</dbReference>
<dbReference type="InterPro" id="IPR027417">
    <property type="entry name" value="P-loop_NTPase"/>
</dbReference>
<evidence type="ECO:0000259" key="3">
    <source>
        <dbReference type="Pfam" id="PF21117"/>
    </source>
</evidence>
<dbReference type="AlphaFoldDB" id="A0A1T2L0K4"/>
<sequence>MQQLETQLKEIDQRGYKAYKSLQGCYSFPRYQLFIDHVQGDPFAEPSRCRILIEADEMSLPAGLFSNAIRTIALEDYLGRHFAEAIKDHVKGHRGSGRSGEVAIASYGQQVLQRNAVLVRAGSVEVRFQLALPADARRVNGREAQVMLFEELPKVVETGLFSLLGRLEIVEQHVDSVEDQQALRDQLVEKGLVAFVAEGSRLPRATGVDDRPLEEAVLFEAPDSMRVALSRPHGADIVGMGIAEGVTLIVGGGFHGKSTLLHAIERGVYNHIPGDGRERVVSRADAVKVRAEDGRAITGVDISPFINNLPQGKDTARFTTANGSGSTSQAAAIMEALATDCSTLLIDEDTSATNFMIRDRRMQALVAKEREPITPLVQRIRDLYQQNGVSVVLVMGGSGDFFSVADRVIMMDNYRVRDVTGDARALAVEMVETEGEVLPIKQRSPRITTRASLSPHNRQGREKIQPYGVRSLRYGEEEIDLTRVEQLVDNGQLRAIGYLLSYCEQQLVGEQLDLNEMLDKALNTIKQQGLDALTPYIIGTLALPRLQELAATVNRMRRLELVT</sequence>
<dbReference type="SUPFAM" id="SSF52540">
    <property type="entry name" value="P-loop containing nucleoside triphosphate hydrolases"/>
    <property type="match status" value="1"/>
</dbReference>
<evidence type="ECO:0000259" key="2">
    <source>
        <dbReference type="Pfam" id="PF20446"/>
    </source>
</evidence>
<organism evidence="4 5">
    <name type="scientific">Solemya pervernicosa gill symbiont</name>
    <dbReference type="NCBI Taxonomy" id="642797"/>
    <lineage>
        <taxon>Bacteria</taxon>
        <taxon>Pseudomonadati</taxon>
        <taxon>Pseudomonadota</taxon>
        <taxon>Gammaproteobacteria</taxon>
        <taxon>sulfur-oxidizing symbionts</taxon>
    </lineage>
</organism>
<protein>
    <recommendedName>
        <fullName evidence="6">ATPase</fullName>
    </recommendedName>
</protein>
<dbReference type="InterPro" id="IPR046833">
    <property type="entry name" value="ABC_N"/>
</dbReference>
<feature type="domain" description="ATPase of the ABC class N-terminal" evidence="2">
    <location>
        <begin position="1"/>
        <end position="161"/>
    </location>
</feature>
<evidence type="ECO:0008006" key="6">
    <source>
        <dbReference type="Google" id="ProtNLM"/>
    </source>
</evidence>
<comment type="caution">
    <text evidence="4">The sequence shown here is derived from an EMBL/GenBank/DDBJ whole genome shotgun (WGS) entry which is preliminary data.</text>
</comment>